<organism evidence="1 2">
    <name type="scientific">Moorena producens PAL-8-15-08-1</name>
    <dbReference type="NCBI Taxonomy" id="1458985"/>
    <lineage>
        <taxon>Bacteria</taxon>
        <taxon>Bacillati</taxon>
        <taxon>Cyanobacteriota</taxon>
        <taxon>Cyanophyceae</taxon>
        <taxon>Coleofasciculales</taxon>
        <taxon>Coleofasciculaceae</taxon>
        <taxon>Moorena</taxon>
    </lineage>
</organism>
<evidence type="ECO:0000313" key="1">
    <source>
        <dbReference type="EMBL" id="AOX02491.1"/>
    </source>
</evidence>
<sequence>MLQLVVFNWSCEHTGLGKRQEITKFIGILDNLKNSNNFFNFMDKPSLYQQDFYAWTQQQ</sequence>
<dbReference type="STRING" id="1458985.BJP34_26335"/>
<name>A0A1D8TXV0_9CYAN</name>
<gene>
    <name evidence="1" type="ORF">BJP34_26335</name>
</gene>
<dbReference type="AlphaFoldDB" id="A0A1D8TXV0"/>
<dbReference type="EMBL" id="CP017599">
    <property type="protein sequence ID" value="AOX02491.1"/>
    <property type="molecule type" value="Genomic_DNA"/>
</dbReference>
<protein>
    <submittedName>
        <fullName evidence="1">Uncharacterized protein</fullName>
    </submittedName>
</protein>
<proteinExistence type="predicted"/>
<dbReference type="KEGG" id="mpro:BJP34_26335"/>
<accession>A0A1D8TXV0</accession>
<reference evidence="2" key="1">
    <citation type="submission" date="2016-10" db="EMBL/GenBank/DDBJ databases">
        <title>Comparative genomics uncovers the prolific and rare metabolic potential of the cyanobacterial genus Moorea.</title>
        <authorList>
            <person name="Leao T."/>
            <person name="Castelao G."/>
            <person name="Korobeynikov A."/>
            <person name="Monroe E.A."/>
            <person name="Podell S."/>
            <person name="Glukhov E."/>
            <person name="Allen E."/>
            <person name="Gerwick W.H."/>
            <person name="Gerwick L."/>
        </authorList>
    </citation>
    <scope>NUCLEOTIDE SEQUENCE [LARGE SCALE GENOMIC DNA]</scope>
    <source>
        <strain evidence="2">PAL-8-15-08-1</strain>
    </source>
</reference>
<evidence type="ECO:0000313" key="2">
    <source>
        <dbReference type="Proteomes" id="UP000177870"/>
    </source>
</evidence>
<dbReference type="Proteomes" id="UP000177870">
    <property type="component" value="Chromosome"/>
</dbReference>